<dbReference type="OrthoDB" id="4337860at2"/>
<name>A0A1H5B081_RHOJO</name>
<dbReference type="Pfam" id="PF01548">
    <property type="entry name" value="DEDD_Tnp_IS110"/>
    <property type="match status" value="1"/>
</dbReference>
<dbReference type="Pfam" id="PF02371">
    <property type="entry name" value="Transposase_20"/>
    <property type="match status" value="1"/>
</dbReference>
<dbReference type="InterPro" id="IPR047650">
    <property type="entry name" value="Transpos_IS110"/>
</dbReference>
<dbReference type="Proteomes" id="UP000183407">
    <property type="component" value="Unassembled WGS sequence"/>
</dbReference>
<dbReference type="GO" id="GO:0006313">
    <property type="term" value="P:DNA transposition"/>
    <property type="evidence" value="ECO:0007669"/>
    <property type="project" value="InterPro"/>
</dbReference>
<proteinExistence type="predicted"/>
<dbReference type="PANTHER" id="PTHR33055">
    <property type="entry name" value="TRANSPOSASE FOR INSERTION SEQUENCE ELEMENT IS1111A"/>
    <property type="match status" value="1"/>
</dbReference>
<protein>
    <submittedName>
        <fullName evidence="3">Transposase</fullName>
    </submittedName>
</protein>
<dbReference type="AlphaFoldDB" id="A0A1H5B081"/>
<dbReference type="PANTHER" id="PTHR33055:SF16">
    <property type="entry name" value="TRANSPOSASE FOR INSERTION SEQUENCE ELEMENT IS1547"/>
    <property type="match status" value="1"/>
</dbReference>
<organism evidence="3 4">
    <name type="scientific">Rhodococcus jostii</name>
    <dbReference type="NCBI Taxonomy" id="132919"/>
    <lineage>
        <taxon>Bacteria</taxon>
        <taxon>Bacillati</taxon>
        <taxon>Actinomycetota</taxon>
        <taxon>Actinomycetes</taxon>
        <taxon>Mycobacteriales</taxon>
        <taxon>Nocardiaceae</taxon>
        <taxon>Rhodococcus</taxon>
    </lineage>
</organism>
<feature type="domain" description="Transposase IS110-like N-terminal" evidence="1">
    <location>
        <begin position="4"/>
        <end position="156"/>
    </location>
</feature>
<dbReference type="InterPro" id="IPR002525">
    <property type="entry name" value="Transp_IS110-like_N"/>
</dbReference>
<dbReference type="EMBL" id="FNTL01000004">
    <property type="protein sequence ID" value="SED47658.1"/>
    <property type="molecule type" value="Genomic_DNA"/>
</dbReference>
<evidence type="ECO:0000259" key="2">
    <source>
        <dbReference type="Pfam" id="PF02371"/>
    </source>
</evidence>
<gene>
    <name evidence="3" type="ORF">SAMN04490220_4598</name>
</gene>
<dbReference type="GO" id="GO:0004803">
    <property type="term" value="F:transposase activity"/>
    <property type="evidence" value="ECO:0007669"/>
    <property type="project" value="InterPro"/>
</dbReference>
<dbReference type="NCBIfam" id="NF033542">
    <property type="entry name" value="transpos_IS110"/>
    <property type="match status" value="1"/>
</dbReference>
<dbReference type="GO" id="GO:0003677">
    <property type="term" value="F:DNA binding"/>
    <property type="evidence" value="ECO:0007669"/>
    <property type="project" value="InterPro"/>
</dbReference>
<reference evidence="4" key="1">
    <citation type="submission" date="2016-10" db="EMBL/GenBank/DDBJ databases">
        <authorList>
            <person name="Varghese N."/>
        </authorList>
    </citation>
    <scope>NUCLEOTIDE SEQUENCE [LARGE SCALE GENOMIC DNA]</scope>
    <source>
        <strain evidence="4">DSM 44719</strain>
    </source>
</reference>
<dbReference type="InterPro" id="IPR003346">
    <property type="entry name" value="Transposase_20"/>
</dbReference>
<feature type="domain" description="Transposase IS116/IS110/IS902 C-terminal" evidence="2">
    <location>
        <begin position="223"/>
        <end position="305"/>
    </location>
</feature>
<evidence type="ECO:0000313" key="4">
    <source>
        <dbReference type="Proteomes" id="UP000183407"/>
    </source>
</evidence>
<sequence>MIVIGIDPHKSSHTATAVNPVTNTDLGSIRIDATLADYKKLIAWAKAWPTREWAVENAEGLGHHLAQWLLAVGEIVLDVPATATARVRQLSRGGRRKNDRIDAAAAACVAALQGDARPVAPEGPTDVLALLDERRTNLSGSRTRIVNQLHALLRQLLAGGAPTSLTAAAATALLRGFRARSEVDRIRVGLCRDLIADIRRLDGRLAENEKQMTRALDAQGTGLREVDGIGPVTAARLIGRTGRVSRFPTAAAYANYNGSAPVQIASADTDRHRLSRYGDRQLNSALYTIAMVQIRMPASAGRAYYDKKIAEGKSPRAATRSLKRHLSDHVWRIMLADEKHSHRQHEKESDRAA</sequence>
<evidence type="ECO:0000259" key="1">
    <source>
        <dbReference type="Pfam" id="PF01548"/>
    </source>
</evidence>
<accession>A0A1H5B081</accession>
<dbReference type="RefSeq" id="WP_074872986.1">
    <property type="nucleotide sequence ID" value="NZ_FNTL01000004.1"/>
</dbReference>
<evidence type="ECO:0000313" key="3">
    <source>
        <dbReference type="EMBL" id="SED47658.1"/>
    </source>
</evidence>